<sequence length="50" mass="5927">MIYYQYRSSRARRAVRGIDEQIRKAEDILAGRITPKRNRFLQVKEATTSI</sequence>
<dbReference type="AlphaFoldDB" id="A0A3P1WLE5"/>
<name>A0A3P1WLE5_9ACTN</name>
<evidence type="ECO:0000313" key="1">
    <source>
        <dbReference type="EMBL" id="RRD47364.1"/>
    </source>
</evidence>
<protein>
    <submittedName>
        <fullName evidence="1">IS1634 family transposase</fullName>
    </submittedName>
</protein>
<accession>A0A3P1WLE5</accession>
<proteinExistence type="predicted"/>
<feature type="non-terminal residue" evidence="1">
    <location>
        <position position="50"/>
    </location>
</feature>
<dbReference type="Proteomes" id="UP000280935">
    <property type="component" value="Unassembled WGS sequence"/>
</dbReference>
<reference evidence="1 2" key="1">
    <citation type="submission" date="2018-11" db="EMBL/GenBank/DDBJ databases">
        <title>Genomes From Bacteria Associated with the Canine Oral Cavity: a Test Case for Automated Genome-Based Taxonomic Assignment.</title>
        <authorList>
            <person name="Coil D.A."/>
            <person name="Jospin G."/>
            <person name="Darling A.E."/>
            <person name="Wallis C."/>
            <person name="Davis I.J."/>
            <person name="Harris S."/>
            <person name="Eisen J.A."/>
            <person name="Holcombe L.J."/>
            <person name="O'Flynn C."/>
        </authorList>
    </citation>
    <scope>NUCLEOTIDE SEQUENCE [LARGE SCALE GENOMIC DNA]</scope>
    <source>
        <strain evidence="1 2">OH2822_COT-296</strain>
    </source>
</reference>
<evidence type="ECO:0000313" key="2">
    <source>
        <dbReference type="Proteomes" id="UP000280935"/>
    </source>
</evidence>
<dbReference type="EMBL" id="RQYT01000072">
    <property type="protein sequence ID" value="RRD47364.1"/>
    <property type="molecule type" value="Genomic_DNA"/>
</dbReference>
<organism evidence="1 2">
    <name type="scientific">Arachnia propionica</name>
    <dbReference type="NCBI Taxonomy" id="1750"/>
    <lineage>
        <taxon>Bacteria</taxon>
        <taxon>Bacillati</taxon>
        <taxon>Actinomycetota</taxon>
        <taxon>Actinomycetes</taxon>
        <taxon>Propionibacteriales</taxon>
        <taxon>Propionibacteriaceae</taxon>
        <taxon>Arachnia</taxon>
    </lineage>
</organism>
<comment type="caution">
    <text evidence="1">The sequence shown here is derived from an EMBL/GenBank/DDBJ whole genome shotgun (WGS) entry which is preliminary data.</text>
</comment>
<gene>
    <name evidence="1" type="ORF">EII35_15125</name>
</gene>